<feature type="domain" description="DUF3850" evidence="1">
    <location>
        <begin position="152"/>
        <end position="222"/>
    </location>
</feature>
<accession>A0ABQ1PD06</accession>
<organism evidence="2 3">
    <name type="scientific">Enterococcus wangshanyuanii</name>
    <dbReference type="NCBI Taxonomy" id="2005703"/>
    <lineage>
        <taxon>Bacteria</taxon>
        <taxon>Bacillati</taxon>
        <taxon>Bacillota</taxon>
        <taxon>Bacilli</taxon>
        <taxon>Lactobacillales</taxon>
        <taxon>Enterococcaceae</taxon>
        <taxon>Enterococcus</taxon>
    </lineage>
</organism>
<dbReference type="InterPro" id="IPR015947">
    <property type="entry name" value="PUA-like_sf"/>
</dbReference>
<protein>
    <recommendedName>
        <fullName evidence="1">DUF3850 domain-containing protein</fullName>
    </recommendedName>
</protein>
<dbReference type="Proteomes" id="UP000630615">
    <property type="component" value="Unassembled WGS sequence"/>
</dbReference>
<evidence type="ECO:0000259" key="1">
    <source>
        <dbReference type="Pfam" id="PF12961"/>
    </source>
</evidence>
<comment type="caution">
    <text evidence="2">The sequence shown here is derived from an EMBL/GenBank/DDBJ whole genome shotgun (WGS) entry which is preliminary data.</text>
</comment>
<dbReference type="RefSeq" id="WP_088270562.1">
    <property type="nucleotide sequence ID" value="NZ_BMKI01000006.1"/>
</dbReference>
<name>A0ABQ1PD06_9ENTE</name>
<evidence type="ECO:0000313" key="3">
    <source>
        <dbReference type="Proteomes" id="UP000630615"/>
    </source>
</evidence>
<evidence type="ECO:0000313" key="2">
    <source>
        <dbReference type="EMBL" id="GGC94841.1"/>
    </source>
</evidence>
<reference evidence="3" key="1">
    <citation type="journal article" date="2019" name="Int. J. Syst. Evol. Microbiol.">
        <title>The Global Catalogue of Microorganisms (GCM) 10K type strain sequencing project: providing services to taxonomists for standard genome sequencing and annotation.</title>
        <authorList>
            <consortium name="The Broad Institute Genomics Platform"/>
            <consortium name="The Broad Institute Genome Sequencing Center for Infectious Disease"/>
            <person name="Wu L."/>
            <person name="Ma J."/>
        </authorList>
    </citation>
    <scope>NUCLEOTIDE SEQUENCE [LARGE SCALE GENOMIC DNA]</scope>
    <source>
        <strain evidence="3">CGMCC 1.15942</strain>
    </source>
</reference>
<dbReference type="Gene3D" id="2.30.130.30">
    <property type="entry name" value="Hypothetical protein"/>
    <property type="match status" value="1"/>
</dbReference>
<dbReference type="Pfam" id="PF12961">
    <property type="entry name" value="DUF3850"/>
    <property type="match status" value="1"/>
</dbReference>
<proteinExistence type="predicted"/>
<gene>
    <name evidence="2" type="ORF">GCM10011573_25600</name>
</gene>
<dbReference type="SUPFAM" id="SSF88697">
    <property type="entry name" value="PUA domain-like"/>
    <property type="match status" value="1"/>
</dbReference>
<dbReference type="InterPro" id="IPR039440">
    <property type="entry name" value="DUF3850"/>
</dbReference>
<dbReference type="EMBL" id="BMKI01000006">
    <property type="protein sequence ID" value="GGC94841.1"/>
    <property type="molecule type" value="Genomic_DNA"/>
</dbReference>
<keyword evidence="3" id="KW-1185">Reference proteome</keyword>
<sequence>MVKEKVLFDEGGIFENSGIPEFWKNVLNRTRKRHKEKDMDNVELRKIVSNVMYNYFVTFRSYSSFRLEDKVVRKIFLKMLNLCDLFHNFPNMMQDDELDMIDIQCVLVDGLSKLDEISFEINELNLPILHFKNELVKMLGEVNEIIERNKTIHKLKTLPEFFEATLAGEKPFEIRKNDRGFQKGDLVILKEFDGENYTGRQVLGEIIYVTPYGQIDNHVVFSYKRKR</sequence>